<accession>A0A9D1FWR8</accession>
<evidence type="ECO:0000256" key="1">
    <source>
        <dbReference type="SAM" id="SignalP"/>
    </source>
</evidence>
<feature type="chain" id="PRO_5038525497" description="Glycosyl hydrolase family 13 catalytic domain-containing protein" evidence="1">
    <location>
        <begin position="25"/>
        <end position="519"/>
    </location>
</feature>
<reference evidence="3" key="2">
    <citation type="journal article" date="2021" name="PeerJ">
        <title>Extensive microbial diversity within the chicken gut microbiome revealed by metagenomics and culture.</title>
        <authorList>
            <person name="Gilroy R."/>
            <person name="Ravi A."/>
            <person name="Getino M."/>
            <person name="Pursley I."/>
            <person name="Horton D.L."/>
            <person name="Alikhan N.F."/>
            <person name="Baker D."/>
            <person name="Gharbi K."/>
            <person name="Hall N."/>
            <person name="Watson M."/>
            <person name="Adriaenssens E.M."/>
            <person name="Foster-Nyarko E."/>
            <person name="Jarju S."/>
            <person name="Secka A."/>
            <person name="Antonio M."/>
            <person name="Oren A."/>
            <person name="Chaudhuri R.R."/>
            <person name="La Ragione R."/>
            <person name="Hildebrand F."/>
            <person name="Pallen M.J."/>
        </authorList>
    </citation>
    <scope>NUCLEOTIDE SEQUENCE</scope>
    <source>
        <strain evidence="3">CHK152-2994</strain>
    </source>
</reference>
<name>A0A9D1FWR8_9BACT</name>
<sequence length="519" mass="59275">MFNRFKIFLLAIFITFAVSAKAFAAEQPWVNDLRKLFLSNAASIYELNIRTFNAQDTNKNGIIEFDLGEESGNFINAIDRLDELQALGINTIHVQPITPVGKTKALGTAGSIYAAASFNTINPQFKNSNSDLTLEEQAKKFISEAHKRDIRVIIDLPACGSYDLYLQQPELFVKDKNGQPVVPADWTDVRLLNAGTEDKINHDVYNLYKDFVDMVMNLGADGIRADVAPLKPAKFWKELIDYSRKKDMQFMWLAETSDSWTTPVSKYGVYTPYNKLLEAGFDGYYGSWFELKNWRTANELYNHIKFNRSLLSKYKEPKAVIGSFSTHDEMSPVLINGTKFSEMILWLNATLPLNAYFVDGFQSGDNYIYFWANKKAPKTYTDDDYYFVHRGKIDIFNFSRRPGGSDDELSNDFMRAVKFKRLIAPVIQNGKFTILKTTSPEVFAYALSYDNKTVLVFGNLNFSNINECSIRVPKYSDSYMTIPIRSTKKVPRFKDNKFEVKFEAGEIMVLLVEGFNLGK</sequence>
<dbReference type="Pfam" id="PF00128">
    <property type="entry name" value="Alpha-amylase"/>
    <property type="match status" value="1"/>
</dbReference>
<dbReference type="Proteomes" id="UP000824139">
    <property type="component" value="Unassembled WGS sequence"/>
</dbReference>
<dbReference type="InterPro" id="IPR017853">
    <property type="entry name" value="GH"/>
</dbReference>
<dbReference type="EMBL" id="DVJO01000096">
    <property type="protein sequence ID" value="HIS82846.1"/>
    <property type="molecule type" value="Genomic_DNA"/>
</dbReference>
<organism evidence="3 4">
    <name type="scientific">Candidatus Scatenecus faecavium</name>
    <dbReference type="NCBI Taxonomy" id="2840915"/>
    <lineage>
        <taxon>Bacteria</taxon>
        <taxon>Candidatus Scatenecus</taxon>
    </lineage>
</organism>
<dbReference type="InterPro" id="IPR006047">
    <property type="entry name" value="GH13_cat_dom"/>
</dbReference>
<dbReference type="Gene3D" id="3.20.20.80">
    <property type="entry name" value="Glycosidases"/>
    <property type="match status" value="1"/>
</dbReference>
<dbReference type="SUPFAM" id="SSF51445">
    <property type="entry name" value="(Trans)glycosidases"/>
    <property type="match status" value="1"/>
</dbReference>
<evidence type="ECO:0000313" key="3">
    <source>
        <dbReference type="EMBL" id="HIS82846.1"/>
    </source>
</evidence>
<dbReference type="GO" id="GO:0005975">
    <property type="term" value="P:carbohydrate metabolic process"/>
    <property type="evidence" value="ECO:0007669"/>
    <property type="project" value="InterPro"/>
</dbReference>
<evidence type="ECO:0000259" key="2">
    <source>
        <dbReference type="SMART" id="SM00642"/>
    </source>
</evidence>
<keyword evidence="1" id="KW-0732">Signal</keyword>
<evidence type="ECO:0000313" key="4">
    <source>
        <dbReference type="Proteomes" id="UP000824139"/>
    </source>
</evidence>
<reference evidence="3" key="1">
    <citation type="submission" date="2020-10" db="EMBL/GenBank/DDBJ databases">
        <authorList>
            <person name="Gilroy R."/>
        </authorList>
    </citation>
    <scope>NUCLEOTIDE SEQUENCE</scope>
    <source>
        <strain evidence="3">CHK152-2994</strain>
    </source>
</reference>
<dbReference type="SMART" id="SM00642">
    <property type="entry name" value="Aamy"/>
    <property type="match status" value="1"/>
</dbReference>
<feature type="domain" description="Glycosyl hydrolase family 13 catalytic" evidence="2">
    <location>
        <begin position="46"/>
        <end position="394"/>
    </location>
</feature>
<protein>
    <recommendedName>
        <fullName evidence="2">Glycosyl hydrolase family 13 catalytic domain-containing protein</fullName>
    </recommendedName>
</protein>
<feature type="signal peptide" evidence="1">
    <location>
        <begin position="1"/>
        <end position="24"/>
    </location>
</feature>
<dbReference type="AlphaFoldDB" id="A0A9D1FWR8"/>
<gene>
    <name evidence="3" type="ORF">IAD41_04495</name>
</gene>
<dbReference type="PANTHER" id="PTHR10357">
    <property type="entry name" value="ALPHA-AMYLASE FAMILY MEMBER"/>
    <property type="match status" value="1"/>
</dbReference>
<proteinExistence type="predicted"/>
<comment type="caution">
    <text evidence="3">The sequence shown here is derived from an EMBL/GenBank/DDBJ whole genome shotgun (WGS) entry which is preliminary data.</text>
</comment>